<accession>A0A380CQ64</accession>
<dbReference type="SUPFAM" id="SSF52540">
    <property type="entry name" value="P-loop containing nucleoside triphosphate hydrolases"/>
    <property type="match status" value="1"/>
</dbReference>
<dbReference type="AlphaFoldDB" id="A0A380CQ64"/>
<evidence type="ECO:0000313" key="9">
    <source>
        <dbReference type="EMBL" id="GEP99896.1"/>
    </source>
</evidence>
<keyword evidence="5" id="KW-0418">Kinase</keyword>
<dbReference type="InterPro" id="IPR050445">
    <property type="entry name" value="Bact_polysacc_biosynth/exp"/>
</dbReference>
<evidence type="ECO:0000256" key="1">
    <source>
        <dbReference type="ARBA" id="ARBA00007316"/>
    </source>
</evidence>
<dbReference type="Proteomes" id="UP000321598">
    <property type="component" value="Unassembled WGS sequence"/>
</dbReference>
<evidence type="ECO:0000256" key="7">
    <source>
        <dbReference type="ARBA" id="ARBA00023137"/>
    </source>
</evidence>
<dbReference type="EMBL" id="BKAV01000006">
    <property type="protein sequence ID" value="GEP99896.1"/>
    <property type="molecule type" value="Genomic_DNA"/>
</dbReference>
<comment type="catalytic activity">
    <reaction evidence="8">
        <text>L-tyrosyl-[protein] + ATP = O-phospho-L-tyrosyl-[protein] + ADP + H(+)</text>
        <dbReference type="Rhea" id="RHEA:10596"/>
        <dbReference type="Rhea" id="RHEA-COMP:10136"/>
        <dbReference type="Rhea" id="RHEA-COMP:20101"/>
        <dbReference type="ChEBI" id="CHEBI:15378"/>
        <dbReference type="ChEBI" id="CHEBI:30616"/>
        <dbReference type="ChEBI" id="CHEBI:46858"/>
        <dbReference type="ChEBI" id="CHEBI:61978"/>
        <dbReference type="ChEBI" id="CHEBI:456216"/>
        <dbReference type="EC" id="2.7.10.2"/>
    </reaction>
</comment>
<organism evidence="10 11">
    <name type="scientific">Staphylococcus arlettae</name>
    <dbReference type="NCBI Taxonomy" id="29378"/>
    <lineage>
        <taxon>Bacteria</taxon>
        <taxon>Bacillati</taxon>
        <taxon>Bacillota</taxon>
        <taxon>Bacilli</taxon>
        <taxon>Bacillales</taxon>
        <taxon>Staphylococcaceae</taxon>
        <taxon>Staphylococcus</taxon>
    </lineage>
</organism>
<dbReference type="InterPro" id="IPR005702">
    <property type="entry name" value="Wzc-like_C"/>
</dbReference>
<evidence type="ECO:0000256" key="5">
    <source>
        <dbReference type="ARBA" id="ARBA00022777"/>
    </source>
</evidence>
<evidence type="ECO:0000256" key="3">
    <source>
        <dbReference type="ARBA" id="ARBA00022679"/>
    </source>
</evidence>
<evidence type="ECO:0000313" key="11">
    <source>
        <dbReference type="Proteomes" id="UP000254956"/>
    </source>
</evidence>
<reference evidence="9 12" key="2">
    <citation type="submission" date="2019-07" db="EMBL/GenBank/DDBJ databases">
        <title>Whole genome shotgun sequence of Staphylococcus arlettae NBRC 109765.</title>
        <authorList>
            <person name="Hosoyama A."/>
            <person name="Uohara A."/>
            <person name="Ohji S."/>
            <person name="Ichikawa N."/>
        </authorList>
    </citation>
    <scope>NUCLEOTIDE SEQUENCE [LARGE SCALE GENOMIC DNA]</scope>
    <source>
        <strain evidence="9 12">NBRC 109765</strain>
    </source>
</reference>
<proteinExistence type="inferred from homology"/>
<keyword evidence="12" id="KW-1185">Reference proteome</keyword>
<dbReference type="NCBIfam" id="TIGR01007">
    <property type="entry name" value="eps_fam"/>
    <property type="match status" value="1"/>
</dbReference>
<dbReference type="STRING" id="1212545.SARL_03426"/>
<dbReference type="OrthoDB" id="9794577at2"/>
<keyword evidence="7" id="KW-0829">Tyrosine-protein kinase</keyword>
<sequence length="230" mass="25522">MAKKNKNITPLYTYDQPKSTISEKFRGIRSNIMFSNANAEITDIIVASEKTAAGKSTIAANIAITYAQAGYKTLLIDGDMRKPTQHYVFDVTNNNGLSNYMLGRAMYQDAVKETFVANLFVLTSGPIPPNPSELIGSEKFKTVYQQLKQEFDFIVIDTPPVTSVTDAQLYAINVANCILVIDSEKNDKNEVKKAKELIEISGAKVIGVVLNKMPKDKSSNYYYYGDDSND</sequence>
<dbReference type="GO" id="GO:0004715">
    <property type="term" value="F:non-membrane spanning protein tyrosine kinase activity"/>
    <property type="evidence" value="ECO:0007669"/>
    <property type="project" value="UniProtKB-EC"/>
</dbReference>
<keyword evidence="4" id="KW-0547">Nucleotide-binding</keyword>
<dbReference type="GO" id="GO:0042802">
    <property type="term" value="F:identical protein binding"/>
    <property type="evidence" value="ECO:0007669"/>
    <property type="project" value="UniProtKB-ARBA"/>
</dbReference>
<dbReference type="InterPro" id="IPR033756">
    <property type="entry name" value="YlxH/NBP35"/>
</dbReference>
<dbReference type="CDD" id="cd05387">
    <property type="entry name" value="BY-kinase"/>
    <property type="match status" value="1"/>
</dbReference>
<dbReference type="EC" id="2.7.10.2" evidence="2"/>
<dbReference type="PANTHER" id="PTHR32309:SF13">
    <property type="entry name" value="FERRIC ENTEROBACTIN TRANSPORT PROTEIN FEPE"/>
    <property type="match status" value="1"/>
</dbReference>
<evidence type="ECO:0000313" key="12">
    <source>
        <dbReference type="Proteomes" id="UP000321598"/>
    </source>
</evidence>
<dbReference type="GO" id="GO:0005524">
    <property type="term" value="F:ATP binding"/>
    <property type="evidence" value="ECO:0007669"/>
    <property type="project" value="UniProtKB-KW"/>
</dbReference>
<protein>
    <recommendedName>
        <fullName evidence="2">non-specific protein-tyrosine kinase</fullName>
        <ecNumber evidence="2">2.7.10.2</ecNumber>
    </recommendedName>
</protein>
<gene>
    <name evidence="10" type="primary">capB_2</name>
    <name evidence="10" type="ORF">NCTC12413_02400</name>
    <name evidence="9" type="ORF">SAR03_09340</name>
</gene>
<name>A0A380CQ64_9STAP</name>
<dbReference type="InterPro" id="IPR027417">
    <property type="entry name" value="P-loop_NTPase"/>
</dbReference>
<keyword evidence="6" id="KW-0067">ATP-binding</keyword>
<dbReference type="PANTHER" id="PTHR32309">
    <property type="entry name" value="TYROSINE-PROTEIN KINASE"/>
    <property type="match status" value="1"/>
</dbReference>
<dbReference type="Pfam" id="PF10609">
    <property type="entry name" value="ParA"/>
    <property type="match status" value="1"/>
</dbReference>
<dbReference type="Proteomes" id="UP000254956">
    <property type="component" value="Unassembled WGS sequence"/>
</dbReference>
<keyword evidence="3 10" id="KW-0808">Transferase</keyword>
<evidence type="ECO:0000256" key="4">
    <source>
        <dbReference type="ARBA" id="ARBA00022741"/>
    </source>
</evidence>
<evidence type="ECO:0000256" key="8">
    <source>
        <dbReference type="ARBA" id="ARBA00051245"/>
    </source>
</evidence>
<comment type="similarity">
    <text evidence="1">Belongs to the CpsD/CapB family.</text>
</comment>
<reference evidence="10 11" key="1">
    <citation type="submission" date="2018-06" db="EMBL/GenBank/DDBJ databases">
        <authorList>
            <consortium name="Pathogen Informatics"/>
            <person name="Doyle S."/>
        </authorList>
    </citation>
    <scope>NUCLEOTIDE SEQUENCE [LARGE SCALE GENOMIC DNA]</scope>
    <source>
        <strain evidence="10 11">NCTC12413</strain>
    </source>
</reference>
<dbReference type="Gene3D" id="3.40.50.300">
    <property type="entry name" value="P-loop containing nucleotide triphosphate hydrolases"/>
    <property type="match status" value="1"/>
</dbReference>
<dbReference type="GO" id="GO:0005886">
    <property type="term" value="C:plasma membrane"/>
    <property type="evidence" value="ECO:0007669"/>
    <property type="project" value="TreeGrafter"/>
</dbReference>
<dbReference type="FunFam" id="3.40.50.300:FF:000527">
    <property type="entry name" value="Tyrosine-protein kinase etk"/>
    <property type="match status" value="1"/>
</dbReference>
<evidence type="ECO:0000313" key="10">
    <source>
        <dbReference type="EMBL" id="SUJ26397.1"/>
    </source>
</evidence>
<dbReference type="RefSeq" id="WP_103388461.1">
    <property type="nucleotide sequence ID" value="NZ_BKAV01000006.1"/>
</dbReference>
<dbReference type="EMBL" id="UGZE01000001">
    <property type="protein sequence ID" value="SUJ26397.1"/>
    <property type="molecule type" value="Genomic_DNA"/>
</dbReference>
<evidence type="ECO:0000256" key="6">
    <source>
        <dbReference type="ARBA" id="ARBA00022840"/>
    </source>
</evidence>
<evidence type="ECO:0000256" key="2">
    <source>
        <dbReference type="ARBA" id="ARBA00011903"/>
    </source>
</evidence>